<sequence>MEFKRWKNLGEILPQEVEEFIGSFGKKEEILIEIEEYAKREKVPILLPSSAQLLRLLVSTLKPKKVLEIGTGIGYSTLNIYFANRSSQVTTVDSNRKRLEVARSFFKRAEASIKVVESDGFDFIREELSEGRKYDFIFIDSTKGEYPFFNYKVQALIEPGGMVVFDNVLFRGYVAGRKYERRYERSVALLRLFLNQVKEYPNFRSYLIGVGDGLLVIENLVYNGGGGSEPGFLRD</sequence>
<keyword evidence="5" id="KW-1185">Reference proteome</keyword>
<dbReference type="AlphaFoldDB" id="A0A420W8U4"/>
<dbReference type="InterPro" id="IPR002935">
    <property type="entry name" value="SAM_O-MeTrfase"/>
</dbReference>
<dbReference type="Pfam" id="PF01596">
    <property type="entry name" value="Methyltransf_3"/>
    <property type="match status" value="1"/>
</dbReference>
<name>A0A420W8U4_9BACT</name>
<protein>
    <submittedName>
        <fullName evidence="4">Putative O-methyltransferase YrrM</fullName>
    </submittedName>
</protein>
<keyword evidence="3" id="KW-0949">S-adenosyl-L-methionine</keyword>
<dbReference type="GO" id="GO:0008171">
    <property type="term" value="F:O-methyltransferase activity"/>
    <property type="evidence" value="ECO:0007669"/>
    <property type="project" value="InterPro"/>
</dbReference>
<evidence type="ECO:0000256" key="1">
    <source>
        <dbReference type="ARBA" id="ARBA00022603"/>
    </source>
</evidence>
<dbReference type="InterPro" id="IPR050362">
    <property type="entry name" value="Cation-dep_OMT"/>
</dbReference>
<dbReference type="EMBL" id="RBIE01000001">
    <property type="protein sequence ID" value="RKQ63739.1"/>
    <property type="molecule type" value="Genomic_DNA"/>
</dbReference>
<keyword evidence="1 4" id="KW-0489">Methyltransferase</keyword>
<dbReference type="RefSeq" id="WP_170137336.1">
    <property type="nucleotide sequence ID" value="NZ_RBIE01000001.1"/>
</dbReference>
<dbReference type="GO" id="GO:0008757">
    <property type="term" value="F:S-adenosylmethionine-dependent methyltransferase activity"/>
    <property type="evidence" value="ECO:0007669"/>
    <property type="project" value="TreeGrafter"/>
</dbReference>
<dbReference type="SUPFAM" id="SSF53335">
    <property type="entry name" value="S-adenosyl-L-methionine-dependent methyltransferases"/>
    <property type="match status" value="1"/>
</dbReference>
<accession>A0A420W8U4</accession>
<evidence type="ECO:0000256" key="3">
    <source>
        <dbReference type="ARBA" id="ARBA00022691"/>
    </source>
</evidence>
<dbReference type="PROSITE" id="PS51682">
    <property type="entry name" value="SAM_OMT_I"/>
    <property type="match status" value="1"/>
</dbReference>
<evidence type="ECO:0000313" key="5">
    <source>
        <dbReference type="Proteomes" id="UP000280881"/>
    </source>
</evidence>
<dbReference type="PANTHER" id="PTHR10509:SF14">
    <property type="entry name" value="CAFFEOYL-COA O-METHYLTRANSFERASE 3-RELATED"/>
    <property type="match status" value="1"/>
</dbReference>
<evidence type="ECO:0000256" key="2">
    <source>
        <dbReference type="ARBA" id="ARBA00022679"/>
    </source>
</evidence>
<comment type="caution">
    <text evidence="4">The sequence shown here is derived from an EMBL/GenBank/DDBJ whole genome shotgun (WGS) entry which is preliminary data.</text>
</comment>
<reference evidence="4 5" key="1">
    <citation type="submission" date="2018-10" db="EMBL/GenBank/DDBJ databases">
        <title>Genomic Encyclopedia of Type Strains, Phase IV (KMG-IV): sequencing the most valuable type-strain genomes for metagenomic binning, comparative biology and taxonomic classification.</title>
        <authorList>
            <person name="Goeker M."/>
        </authorList>
    </citation>
    <scope>NUCLEOTIDE SEQUENCE [LARGE SCALE GENOMIC DNA]</scope>
    <source>
        <strain evidence="4 5">DSM 15521</strain>
    </source>
</reference>
<dbReference type="PANTHER" id="PTHR10509">
    <property type="entry name" value="O-METHYLTRANSFERASE-RELATED"/>
    <property type="match status" value="1"/>
</dbReference>
<dbReference type="GO" id="GO:0032259">
    <property type="term" value="P:methylation"/>
    <property type="evidence" value="ECO:0007669"/>
    <property type="project" value="UniProtKB-KW"/>
</dbReference>
<dbReference type="CDD" id="cd02440">
    <property type="entry name" value="AdoMet_MTases"/>
    <property type="match status" value="1"/>
</dbReference>
<organism evidence="4 5">
    <name type="scientific">Thermovibrio guaymasensis</name>
    <dbReference type="NCBI Taxonomy" id="240167"/>
    <lineage>
        <taxon>Bacteria</taxon>
        <taxon>Pseudomonadati</taxon>
        <taxon>Aquificota</taxon>
        <taxon>Aquificia</taxon>
        <taxon>Desulfurobacteriales</taxon>
        <taxon>Desulfurobacteriaceae</taxon>
        <taxon>Thermovibrio</taxon>
    </lineage>
</organism>
<keyword evidence="2 4" id="KW-0808">Transferase</keyword>
<gene>
    <name evidence="4" type="ORF">C7457_0619</name>
</gene>
<dbReference type="Proteomes" id="UP000280881">
    <property type="component" value="Unassembled WGS sequence"/>
</dbReference>
<evidence type="ECO:0000313" key="4">
    <source>
        <dbReference type="EMBL" id="RKQ63739.1"/>
    </source>
</evidence>
<dbReference type="Gene3D" id="3.40.50.150">
    <property type="entry name" value="Vaccinia Virus protein VP39"/>
    <property type="match status" value="1"/>
</dbReference>
<proteinExistence type="predicted"/>
<dbReference type="InterPro" id="IPR029063">
    <property type="entry name" value="SAM-dependent_MTases_sf"/>
</dbReference>